<evidence type="ECO:0000313" key="2">
    <source>
        <dbReference type="EMBL" id="KAF3586248.1"/>
    </source>
</evidence>
<evidence type="ECO:0000256" key="1">
    <source>
        <dbReference type="SAM" id="MobiDB-lite"/>
    </source>
</evidence>
<accession>A0A8S9S0T4</accession>
<protein>
    <submittedName>
        <fullName evidence="2">Uncharacterized protein</fullName>
    </submittedName>
</protein>
<reference evidence="2" key="1">
    <citation type="submission" date="2019-12" db="EMBL/GenBank/DDBJ databases">
        <title>Genome sequencing and annotation of Brassica cretica.</title>
        <authorList>
            <person name="Studholme D.J."/>
            <person name="Sarris P."/>
        </authorList>
    </citation>
    <scope>NUCLEOTIDE SEQUENCE</scope>
    <source>
        <strain evidence="2">PFS-109/04</strain>
        <tissue evidence="2">Leaf</tissue>
    </source>
</reference>
<sequence length="111" mass="12797">MEVFSLSVEHCVAEEDDDPSSNTDRRSKLGRSPLQSSELWVPHHRLLTQFYSPRARLLGVANLKSRKQVRCPKIKAKPHCPVSICYARSLRRVKWKMKTKVRALRGKAQSK</sequence>
<dbReference type="Proteomes" id="UP000712600">
    <property type="component" value="Unassembled WGS sequence"/>
</dbReference>
<evidence type="ECO:0000313" key="3">
    <source>
        <dbReference type="Proteomes" id="UP000712600"/>
    </source>
</evidence>
<name>A0A8S9S0T4_BRACR</name>
<proteinExistence type="predicted"/>
<organism evidence="2 3">
    <name type="scientific">Brassica cretica</name>
    <name type="common">Mustard</name>
    <dbReference type="NCBI Taxonomy" id="69181"/>
    <lineage>
        <taxon>Eukaryota</taxon>
        <taxon>Viridiplantae</taxon>
        <taxon>Streptophyta</taxon>
        <taxon>Embryophyta</taxon>
        <taxon>Tracheophyta</taxon>
        <taxon>Spermatophyta</taxon>
        <taxon>Magnoliopsida</taxon>
        <taxon>eudicotyledons</taxon>
        <taxon>Gunneridae</taxon>
        <taxon>Pentapetalae</taxon>
        <taxon>rosids</taxon>
        <taxon>malvids</taxon>
        <taxon>Brassicales</taxon>
        <taxon>Brassicaceae</taxon>
        <taxon>Brassiceae</taxon>
        <taxon>Brassica</taxon>
    </lineage>
</organism>
<feature type="region of interest" description="Disordered" evidence="1">
    <location>
        <begin position="12"/>
        <end position="34"/>
    </location>
</feature>
<gene>
    <name evidence="2" type="ORF">F2Q69_00028757</name>
</gene>
<dbReference type="AlphaFoldDB" id="A0A8S9S0T4"/>
<comment type="caution">
    <text evidence="2">The sequence shown here is derived from an EMBL/GenBank/DDBJ whole genome shotgun (WGS) entry which is preliminary data.</text>
</comment>
<dbReference type="EMBL" id="QGKX02000088">
    <property type="protein sequence ID" value="KAF3586248.1"/>
    <property type="molecule type" value="Genomic_DNA"/>
</dbReference>